<dbReference type="AlphaFoldDB" id="K0RUA5"/>
<dbReference type="EMBL" id="AGNL01032643">
    <property type="protein sequence ID" value="EJK56004.1"/>
    <property type="molecule type" value="Genomic_DNA"/>
</dbReference>
<keyword evidence="3" id="KW-1185">Reference proteome</keyword>
<name>K0RUA5_THAOC</name>
<proteinExistence type="predicted"/>
<sequence>MRPSRRVRLGDKRSEWAVVEAGQSQDVTWWRLGSSRRGGRQPGPSTGLTRQGLDEDLHGRSSRVAKVNSSLWHGRYDTRDEAAAPSQPPILSVSSCLE</sequence>
<organism evidence="2 3">
    <name type="scientific">Thalassiosira oceanica</name>
    <name type="common">Marine diatom</name>
    <dbReference type="NCBI Taxonomy" id="159749"/>
    <lineage>
        <taxon>Eukaryota</taxon>
        <taxon>Sar</taxon>
        <taxon>Stramenopiles</taxon>
        <taxon>Ochrophyta</taxon>
        <taxon>Bacillariophyta</taxon>
        <taxon>Coscinodiscophyceae</taxon>
        <taxon>Thalassiosirophycidae</taxon>
        <taxon>Thalassiosirales</taxon>
        <taxon>Thalassiosiraceae</taxon>
        <taxon>Thalassiosira</taxon>
    </lineage>
</organism>
<feature type="region of interest" description="Disordered" evidence="1">
    <location>
        <begin position="79"/>
        <end position="98"/>
    </location>
</feature>
<reference evidence="2 3" key="1">
    <citation type="journal article" date="2012" name="Genome Biol.">
        <title>Genome and low-iron response of an oceanic diatom adapted to chronic iron limitation.</title>
        <authorList>
            <person name="Lommer M."/>
            <person name="Specht M."/>
            <person name="Roy A.S."/>
            <person name="Kraemer L."/>
            <person name="Andreson R."/>
            <person name="Gutowska M.A."/>
            <person name="Wolf J."/>
            <person name="Bergner S.V."/>
            <person name="Schilhabel M.B."/>
            <person name="Klostermeier U.C."/>
            <person name="Beiko R.G."/>
            <person name="Rosenstiel P."/>
            <person name="Hippler M."/>
            <person name="Laroche J."/>
        </authorList>
    </citation>
    <scope>NUCLEOTIDE SEQUENCE [LARGE SCALE GENOMIC DNA]</scope>
    <source>
        <strain evidence="2 3">CCMP1005</strain>
    </source>
</reference>
<evidence type="ECO:0000256" key="1">
    <source>
        <dbReference type="SAM" id="MobiDB-lite"/>
    </source>
</evidence>
<accession>K0RUA5</accession>
<feature type="region of interest" description="Disordered" evidence="1">
    <location>
        <begin position="33"/>
        <end position="61"/>
    </location>
</feature>
<comment type="caution">
    <text evidence="2">The sequence shown here is derived from an EMBL/GenBank/DDBJ whole genome shotgun (WGS) entry which is preliminary data.</text>
</comment>
<protein>
    <submittedName>
        <fullName evidence="2">Uncharacterized protein</fullName>
    </submittedName>
</protein>
<evidence type="ECO:0000313" key="2">
    <source>
        <dbReference type="EMBL" id="EJK56004.1"/>
    </source>
</evidence>
<evidence type="ECO:0000313" key="3">
    <source>
        <dbReference type="Proteomes" id="UP000266841"/>
    </source>
</evidence>
<gene>
    <name evidence="2" type="ORF">THAOC_24184</name>
</gene>
<dbReference type="Proteomes" id="UP000266841">
    <property type="component" value="Unassembled WGS sequence"/>
</dbReference>